<dbReference type="AlphaFoldDB" id="A0A060ZA38"/>
<dbReference type="Gene3D" id="2.60.40.60">
    <property type="entry name" value="Cadherins"/>
    <property type="match status" value="1"/>
</dbReference>
<organism evidence="1 2">
    <name type="scientific">Oncorhynchus mykiss</name>
    <name type="common">Rainbow trout</name>
    <name type="synonym">Salmo gairdneri</name>
    <dbReference type="NCBI Taxonomy" id="8022"/>
    <lineage>
        <taxon>Eukaryota</taxon>
        <taxon>Metazoa</taxon>
        <taxon>Chordata</taxon>
        <taxon>Craniata</taxon>
        <taxon>Vertebrata</taxon>
        <taxon>Euteleostomi</taxon>
        <taxon>Actinopterygii</taxon>
        <taxon>Neopterygii</taxon>
        <taxon>Teleostei</taxon>
        <taxon>Protacanthopterygii</taxon>
        <taxon>Salmoniformes</taxon>
        <taxon>Salmonidae</taxon>
        <taxon>Salmoninae</taxon>
        <taxon>Oncorhynchus</taxon>
    </lineage>
</organism>
<sequence>MAGVGIVARVKSSLCLDFLPLWQLIHSISVVDRDEPQLGHRYYFTLAPEATNNRHFTLWDVKGKRSKVIGQRSYSSYRATLKVILRDYTGHPCAMPQRIFKLPVCEWKLLEYTVSYVI</sequence>
<proteinExistence type="predicted"/>
<dbReference type="EMBL" id="FR962446">
    <property type="protein sequence ID" value="CDR00906.1"/>
    <property type="molecule type" value="Genomic_DNA"/>
</dbReference>
<evidence type="ECO:0000313" key="1">
    <source>
        <dbReference type="EMBL" id="CDR00906.1"/>
    </source>
</evidence>
<dbReference type="STRING" id="8022.A0A060ZA38"/>
<gene>
    <name evidence="1" type="ORF">GSONMT00026796001</name>
</gene>
<accession>A0A060ZA38</accession>
<dbReference type="PaxDb" id="8022-A0A060ZA38"/>
<reference evidence="1" key="1">
    <citation type="journal article" date="2014" name="Nat. Commun.">
        <title>The rainbow trout genome provides novel insights into evolution after whole-genome duplication in vertebrates.</title>
        <authorList>
            <person name="Berthelot C."/>
            <person name="Brunet F."/>
            <person name="Chalopin D."/>
            <person name="Juanchich A."/>
            <person name="Bernard M."/>
            <person name="Noel B."/>
            <person name="Bento P."/>
            <person name="Da Silva C."/>
            <person name="Labadie K."/>
            <person name="Alberti A."/>
            <person name="Aury J.M."/>
            <person name="Louis A."/>
            <person name="Dehais P."/>
            <person name="Bardou P."/>
            <person name="Montfort J."/>
            <person name="Klopp C."/>
            <person name="Cabau C."/>
            <person name="Gaspin C."/>
            <person name="Thorgaard G.H."/>
            <person name="Boussaha M."/>
            <person name="Quillet E."/>
            <person name="Guyomard R."/>
            <person name="Galiana D."/>
            <person name="Bobe J."/>
            <person name="Volff J.N."/>
            <person name="Genet C."/>
            <person name="Wincker P."/>
            <person name="Jaillon O."/>
            <person name="Roest Crollius H."/>
            <person name="Guiguen Y."/>
        </authorList>
    </citation>
    <scope>NUCLEOTIDE SEQUENCE [LARGE SCALE GENOMIC DNA]</scope>
</reference>
<reference evidence="1" key="2">
    <citation type="submission" date="2014-03" db="EMBL/GenBank/DDBJ databases">
        <authorList>
            <person name="Genoscope - CEA"/>
        </authorList>
    </citation>
    <scope>NUCLEOTIDE SEQUENCE</scope>
</reference>
<evidence type="ECO:0000313" key="2">
    <source>
        <dbReference type="Proteomes" id="UP000193380"/>
    </source>
</evidence>
<protein>
    <submittedName>
        <fullName evidence="1">Uncharacterized protein</fullName>
    </submittedName>
</protein>
<name>A0A060ZA38_ONCMY</name>
<dbReference type="Proteomes" id="UP000193380">
    <property type="component" value="Unassembled WGS sequence"/>
</dbReference>